<dbReference type="PROSITE" id="PS50011">
    <property type="entry name" value="PROTEIN_KINASE_DOM"/>
    <property type="match status" value="1"/>
</dbReference>
<dbReference type="EC" id="2.7.11.1" evidence="2"/>
<keyword evidence="5" id="KW-0808">Transferase</keyword>
<evidence type="ECO:0000256" key="1">
    <source>
        <dbReference type="ARBA" id="ARBA00004496"/>
    </source>
</evidence>
<evidence type="ECO:0000256" key="2">
    <source>
        <dbReference type="ARBA" id="ARBA00012513"/>
    </source>
</evidence>
<dbReference type="WBParaSite" id="SVE_0708300.1">
    <property type="protein sequence ID" value="SVE_0708300.1"/>
    <property type="gene ID" value="SVE_0708300"/>
</dbReference>
<dbReference type="GO" id="GO:0035556">
    <property type="term" value="P:intracellular signal transduction"/>
    <property type="evidence" value="ECO:0007669"/>
    <property type="project" value="TreeGrafter"/>
</dbReference>
<evidence type="ECO:0000256" key="11">
    <source>
        <dbReference type="PROSITE-ProRule" id="PRU10141"/>
    </source>
</evidence>
<evidence type="ECO:0000256" key="9">
    <source>
        <dbReference type="ARBA" id="ARBA00047899"/>
    </source>
</evidence>
<evidence type="ECO:0000256" key="7">
    <source>
        <dbReference type="ARBA" id="ARBA00022777"/>
    </source>
</evidence>
<dbReference type="Pfam" id="PF00069">
    <property type="entry name" value="Pkinase"/>
    <property type="match status" value="1"/>
</dbReference>
<evidence type="ECO:0000259" key="13">
    <source>
        <dbReference type="PROSITE" id="PS50011"/>
    </source>
</evidence>
<feature type="binding site" evidence="11">
    <location>
        <position position="243"/>
    </location>
    <ligand>
        <name>ATP</name>
        <dbReference type="ChEBI" id="CHEBI:30616"/>
    </ligand>
</feature>
<feature type="compositionally biased region" description="Polar residues" evidence="12">
    <location>
        <begin position="61"/>
        <end position="72"/>
    </location>
</feature>
<dbReference type="InterPro" id="IPR008271">
    <property type="entry name" value="Ser/Thr_kinase_AS"/>
</dbReference>
<dbReference type="Proteomes" id="UP000035680">
    <property type="component" value="Unassembled WGS sequence"/>
</dbReference>
<protein>
    <recommendedName>
        <fullName evidence="2">non-specific serine/threonine protein kinase</fullName>
        <ecNumber evidence="2">2.7.11.1</ecNumber>
    </recommendedName>
</protein>
<comment type="subcellular location">
    <subcellularLocation>
        <location evidence="1">Cytoplasm</location>
    </subcellularLocation>
</comment>
<feature type="compositionally biased region" description="Low complexity" evidence="12">
    <location>
        <begin position="31"/>
        <end position="42"/>
    </location>
</feature>
<dbReference type="STRING" id="75913.A0A0K0FE06"/>
<dbReference type="PROSITE" id="PS00107">
    <property type="entry name" value="PROTEIN_KINASE_ATP"/>
    <property type="match status" value="1"/>
</dbReference>
<dbReference type="PANTHER" id="PTHR24346:SF49">
    <property type="entry name" value="NIM1 SERINE_THREONINE PROTEIN KINASE"/>
    <property type="match status" value="1"/>
</dbReference>
<reference evidence="14" key="1">
    <citation type="submission" date="2014-07" db="EMBL/GenBank/DDBJ databases">
        <authorList>
            <person name="Martin A.A"/>
            <person name="De Silva N."/>
        </authorList>
    </citation>
    <scope>NUCLEOTIDE SEQUENCE</scope>
</reference>
<keyword evidence="3" id="KW-0963">Cytoplasm</keyword>
<accession>A0A0K0FE06</accession>
<reference evidence="15" key="2">
    <citation type="submission" date="2015-08" db="UniProtKB">
        <authorList>
            <consortium name="WormBaseParasite"/>
        </authorList>
    </citation>
    <scope>IDENTIFICATION</scope>
</reference>
<dbReference type="FunFam" id="1.10.510.10:FF:001222">
    <property type="entry name" value="Serine/threonine-protein kinase ppk25"/>
    <property type="match status" value="1"/>
</dbReference>
<dbReference type="PANTHER" id="PTHR24346">
    <property type="entry name" value="MAP/MICROTUBULE AFFINITY-REGULATING KINASE"/>
    <property type="match status" value="1"/>
</dbReference>
<feature type="domain" description="Protein kinase" evidence="13">
    <location>
        <begin position="214"/>
        <end position="465"/>
    </location>
</feature>
<keyword evidence="4" id="KW-0723">Serine/threonine-protein kinase</keyword>
<comment type="catalytic activity">
    <reaction evidence="10">
        <text>L-seryl-[protein] + ATP = O-phospho-L-seryl-[protein] + ADP + H(+)</text>
        <dbReference type="Rhea" id="RHEA:17989"/>
        <dbReference type="Rhea" id="RHEA-COMP:9863"/>
        <dbReference type="Rhea" id="RHEA-COMP:11604"/>
        <dbReference type="ChEBI" id="CHEBI:15378"/>
        <dbReference type="ChEBI" id="CHEBI:29999"/>
        <dbReference type="ChEBI" id="CHEBI:30616"/>
        <dbReference type="ChEBI" id="CHEBI:83421"/>
        <dbReference type="ChEBI" id="CHEBI:456216"/>
        <dbReference type="EC" id="2.7.11.1"/>
    </reaction>
</comment>
<keyword evidence="7" id="KW-0418">Kinase</keyword>
<evidence type="ECO:0000256" key="5">
    <source>
        <dbReference type="ARBA" id="ARBA00022679"/>
    </source>
</evidence>
<dbReference type="GO" id="GO:0000226">
    <property type="term" value="P:microtubule cytoskeleton organization"/>
    <property type="evidence" value="ECO:0007669"/>
    <property type="project" value="TreeGrafter"/>
</dbReference>
<keyword evidence="6 11" id="KW-0547">Nucleotide-binding</keyword>
<name>A0A0K0FE06_STRVS</name>
<dbReference type="GO" id="GO:0005737">
    <property type="term" value="C:cytoplasm"/>
    <property type="evidence" value="ECO:0007669"/>
    <property type="project" value="UniProtKB-SubCell"/>
</dbReference>
<keyword evidence="8 11" id="KW-0067">ATP-binding</keyword>
<dbReference type="SUPFAM" id="SSF56112">
    <property type="entry name" value="Protein kinase-like (PK-like)"/>
    <property type="match status" value="1"/>
</dbReference>
<dbReference type="SMART" id="SM00220">
    <property type="entry name" value="S_TKc"/>
    <property type="match status" value="1"/>
</dbReference>
<evidence type="ECO:0000256" key="6">
    <source>
        <dbReference type="ARBA" id="ARBA00022741"/>
    </source>
</evidence>
<dbReference type="FunFam" id="3.30.200.20:FF:000003">
    <property type="entry name" value="Non-specific serine/threonine protein kinase"/>
    <property type="match status" value="1"/>
</dbReference>
<comment type="catalytic activity">
    <reaction evidence="9">
        <text>L-threonyl-[protein] + ATP = O-phospho-L-threonyl-[protein] + ADP + H(+)</text>
        <dbReference type="Rhea" id="RHEA:46608"/>
        <dbReference type="Rhea" id="RHEA-COMP:11060"/>
        <dbReference type="Rhea" id="RHEA-COMP:11605"/>
        <dbReference type="ChEBI" id="CHEBI:15378"/>
        <dbReference type="ChEBI" id="CHEBI:30013"/>
        <dbReference type="ChEBI" id="CHEBI:30616"/>
        <dbReference type="ChEBI" id="CHEBI:61977"/>
        <dbReference type="ChEBI" id="CHEBI:456216"/>
        <dbReference type="EC" id="2.7.11.1"/>
    </reaction>
</comment>
<evidence type="ECO:0000256" key="4">
    <source>
        <dbReference type="ARBA" id="ARBA00022527"/>
    </source>
</evidence>
<dbReference type="PROSITE" id="PS00108">
    <property type="entry name" value="PROTEIN_KINASE_ST"/>
    <property type="match status" value="1"/>
</dbReference>
<sequence length="572" mass="64838">MIKGNISCYQDILKNFENKDTINNTPFSFNSSTSSSKTFNNKMYHNRSVSSPVGNRKPNIPNGTEGTISTPGQKKHSIALSNTSSDSSTFSTDISMGRHRTSSNKITKMNNPDDAMNRTVLKNLKYHNSKNIIQAESHSVDEDIKGSHTNPYPFSRAISTQSFVLGLRSNNDNTNSNGQKNIPQMTLYERTLYLLANDPAQQKEVALGKRIGFYRLGKELGAGNFSKVKLGVHVLTKEKVAIKVMEKSKMDQKAQRLLEREIESMEILHHPNVIRLFECVETLSKTYLIMEYAGGGELYNYVHTKGKLLEDVAKPIFAQLISAVAHMHSKNVIHRDIKAENVIFSQPGWVKLADFGFSCKIQENVMLKTFCGSPPYAAPELFKDQEYYGPGVDVWALGVLLYFMLVGVTPFRGDTVSDLKQTILKGQYNMPDYITTFAQHVINRMLDINPQRRMTIEDIKKTYWLSEAKFVDSYVQCSLQPDEKELKSSPVARTLWNQLHEYGITKAMMNDAAGKGARNAIIGTYRIVLFQTQSIEMDKQRVKVRDHIIQLAEKKKRDEKRQQQQSRACSIM</sequence>
<evidence type="ECO:0000256" key="3">
    <source>
        <dbReference type="ARBA" id="ARBA00022490"/>
    </source>
</evidence>
<evidence type="ECO:0000256" key="10">
    <source>
        <dbReference type="ARBA" id="ARBA00048679"/>
    </source>
</evidence>
<organism evidence="14 15">
    <name type="scientific">Strongyloides venezuelensis</name>
    <name type="common">Threadworm</name>
    <dbReference type="NCBI Taxonomy" id="75913"/>
    <lineage>
        <taxon>Eukaryota</taxon>
        <taxon>Metazoa</taxon>
        <taxon>Ecdysozoa</taxon>
        <taxon>Nematoda</taxon>
        <taxon>Chromadorea</taxon>
        <taxon>Rhabditida</taxon>
        <taxon>Tylenchina</taxon>
        <taxon>Panagrolaimomorpha</taxon>
        <taxon>Strongyloidoidea</taxon>
        <taxon>Strongyloididae</taxon>
        <taxon>Strongyloides</taxon>
    </lineage>
</organism>
<dbReference type="GO" id="GO:0050321">
    <property type="term" value="F:tau-protein kinase activity"/>
    <property type="evidence" value="ECO:0007669"/>
    <property type="project" value="TreeGrafter"/>
</dbReference>
<evidence type="ECO:0000313" key="15">
    <source>
        <dbReference type="WBParaSite" id="SVE_0708300.1"/>
    </source>
</evidence>
<dbReference type="InterPro" id="IPR000719">
    <property type="entry name" value="Prot_kinase_dom"/>
</dbReference>
<dbReference type="AlphaFoldDB" id="A0A0K0FE06"/>
<evidence type="ECO:0000313" key="14">
    <source>
        <dbReference type="Proteomes" id="UP000035680"/>
    </source>
</evidence>
<dbReference type="InterPro" id="IPR011009">
    <property type="entry name" value="Kinase-like_dom_sf"/>
</dbReference>
<feature type="compositionally biased region" description="Low complexity" evidence="12">
    <location>
        <begin position="78"/>
        <end position="95"/>
    </location>
</feature>
<dbReference type="InterPro" id="IPR017441">
    <property type="entry name" value="Protein_kinase_ATP_BS"/>
</dbReference>
<feature type="region of interest" description="Disordered" evidence="12">
    <location>
        <begin position="31"/>
        <end position="114"/>
    </location>
</feature>
<dbReference type="GO" id="GO:0005524">
    <property type="term" value="F:ATP binding"/>
    <property type="evidence" value="ECO:0007669"/>
    <property type="project" value="UniProtKB-UniRule"/>
</dbReference>
<evidence type="ECO:0000256" key="8">
    <source>
        <dbReference type="ARBA" id="ARBA00022840"/>
    </source>
</evidence>
<dbReference type="Gene3D" id="1.10.510.10">
    <property type="entry name" value="Transferase(Phosphotransferase) domain 1"/>
    <property type="match status" value="1"/>
</dbReference>
<keyword evidence="14" id="KW-1185">Reference proteome</keyword>
<proteinExistence type="predicted"/>
<evidence type="ECO:0000256" key="12">
    <source>
        <dbReference type="SAM" id="MobiDB-lite"/>
    </source>
</evidence>